<evidence type="ECO:0000256" key="1">
    <source>
        <dbReference type="ARBA" id="ARBA00006484"/>
    </source>
</evidence>
<dbReference type="InterPro" id="IPR057326">
    <property type="entry name" value="KR_dom"/>
</dbReference>
<dbReference type="SMART" id="SM00822">
    <property type="entry name" value="PKS_KR"/>
    <property type="match status" value="1"/>
</dbReference>
<dbReference type="PRINTS" id="PR00081">
    <property type="entry name" value="GDHRDH"/>
</dbReference>
<gene>
    <name evidence="4" type="ORF">FNH08_10705</name>
</gene>
<dbReference type="InterPro" id="IPR002347">
    <property type="entry name" value="SDR_fam"/>
</dbReference>
<accession>A0A5N8XGE2</accession>
<dbReference type="PANTHER" id="PTHR42760">
    <property type="entry name" value="SHORT-CHAIN DEHYDROGENASES/REDUCTASES FAMILY MEMBER"/>
    <property type="match status" value="1"/>
</dbReference>
<evidence type="ECO:0000313" key="5">
    <source>
        <dbReference type="Proteomes" id="UP000400924"/>
    </source>
</evidence>
<proteinExistence type="inferred from homology"/>
<organism evidence="4 5">
    <name type="scientific">Streptomyces spongiae</name>
    <dbReference type="NCBI Taxonomy" id="565072"/>
    <lineage>
        <taxon>Bacteria</taxon>
        <taxon>Bacillati</taxon>
        <taxon>Actinomycetota</taxon>
        <taxon>Actinomycetes</taxon>
        <taxon>Kitasatosporales</taxon>
        <taxon>Streptomycetaceae</taxon>
        <taxon>Streptomyces</taxon>
    </lineage>
</organism>
<dbReference type="Pfam" id="PF13561">
    <property type="entry name" value="adh_short_C2"/>
    <property type="match status" value="1"/>
</dbReference>
<dbReference type="AlphaFoldDB" id="A0A5N8XGE2"/>
<evidence type="ECO:0000256" key="2">
    <source>
        <dbReference type="ARBA" id="ARBA00023002"/>
    </source>
</evidence>
<evidence type="ECO:0000259" key="3">
    <source>
        <dbReference type="SMART" id="SM00822"/>
    </source>
</evidence>
<sequence length="234" mass="24976">MGRSVMVTGGNRGIGLAVARALAADGDRVAVTHRDTEPPEGLFAVRAEMTDAKSIDTAFEKVEAEHGPVEVLVVNAGITRDTLFLRMDEREFTDVIDVNLHGAFRTVRRAVRAMVRARWGRVVLMSSMTYAYGAPGQVNYGAAKAGMLGMARSLAWELGPRNITVNIVAPGLIDTDMSREITDRRREHLLSITPLGRSGEVEDVAAAVRYLAGDSGRFVTGAVLPVSGGLGLGG</sequence>
<feature type="domain" description="Ketoreductase" evidence="3">
    <location>
        <begin position="3"/>
        <end position="176"/>
    </location>
</feature>
<keyword evidence="5" id="KW-1185">Reference proteome</keyword>
<dbReference type="RefSeq" id="WP_152771212.1">
    <property type="nucleotide sequence ID" value="NZ_VJZC01000050.1"/>
</dbReference>
<dbReference type="NCBIfam" id="NF009466">
    <property type="entry name" value="PRK12826.1-2"/>
    <property type="match status" value="1"/>
</dbReference>
<dbReference type="SUPFAM" id="SSF51735">
    <property type="entry name" value="NAD(P)-binding Rossmann-fold domains"/>
    <property type="match status" value="1"/>
</dbReference>
<reference evidence="4 5" key="1">
    <citation type="submission" date="2019-07" db="EMBL/GenBank/DDBJ databases">
        <title>New species of Amycolatopsis and Streptomyces.</title>
        <authorList>
            <person name="Duangmal K."/>
            <person name="Teo W.F.A."/>
            <person name="Lipun K."/>
        </authorList>
    </citation>
    <scope>NUCLEOTIDE SEQUENCE [LARGE SCALE GENOMIC DNA]</scope>
    <source>
        <strain evidence="4 5">NBRC 106415</strain>
    </source>
</reference>
<dbReference type="Proteomes" id="UP000400924">
    <property type="component" value="Unassembled WGS sequence"/>
</dbReference>
<evidence type="ECO:0000313" key="4">
    <source>
        <dbReference type="EMBL" id="MPY57615.1"/>
    </source>
</evidence>
<dbReference type="PANTHER" id="PTHR42760:SF133">
    <property type="entry name" value="3-OXOACYL-[ACYL-CARRIER-PROTEIN] REDUCTASE"/>
    <property type="match status" value="1"/>
</dbReference>
<dbReference type="OrthoDB" id="9804774at2"/>
<comment type="caution">
    <text evidence="4">The sequence shown here is derived from an EMBL/GenBank/DDBJ whole genome shotgun (WGS) entry which is preliminary data.</text>
</comment>
<dbReference type="PROSITE" id="PS00061">
    <property type="entry name" value="ADH_SHORT"/>
    <property type="match status" value="1"/>
</dbReference>
<name>A0A5N8XGE2_9ACTN</name>
<dbReference type="FunFam" id="3.40.50.720:FF:000173">
    <property type="entry name" value="3-oxoacyl-[acyl-carrier protein] reductase"/>
    <property type="match status" value="1"/>
</dbReference>
<dbReference type="GO" id="GO:0016616">
    <property type="term" value="F:oxidoreductase activity, acting on the CH-OH group of donors, NAD or NADP as acceptor"/>
    <property type="evidence" value="ECO:0007669"/>
    <property type="project" value="TreeGrafter"/>
</dbReference>
<dbReference type="EMBL" id="VJZC01000050">
    <property type="protein sequence ID" value="MPY57615.1"/>
    <property type="molecule type" value="Genomic_DNA"/>
</dbReference>
<keyword evidence="2" id="KW-0560">Oxidoreductase</keyword>
<dbReference type="InterPro" id="IPR036291">
    <property type="entry name" value="NAD(P)-bd_dom_sf"/>
</dbReference>
<dbReference type="InterPro" id="IPR020904">
    <property type="entry name" value="Sc_DH/Rdtase_CS"/>
</dbReference>
<comment type="similarity">
    <text evidence="1">Belongs to the short-chain dehydrogenases/reductases (SDR) family.</text>
</comment>
<protein>
    <submittedName>
        <fullName evidence="4">SDR family oxidoreductase</fullName>
    </submittedName>
</protein>
<dbReference type="Gene3D" id="3.40.50.720">
    <property type="entry name" value="NAD(P)-binding Rossmann-like Domain"/>
    <property type="match status" value="1"/>
</dbReference>
<dbReference type="PRINTS" id="PR00080">
    <property type="entry name" value="SDRFAMILY"/>
</dbReference>